<dbReference type="CDD" id="cd18080">
    <property type="entry name" value="TrmD-like"/>
    <property type="match status" value="1"/>
</dbReference>
<dbReference type="Pfam" id="PF01746">
    <property type="entry name" value="tRNA_m1G_MT"/>
    <property type="match status" value="1"/>
</dbReference>
<dbReference type="EC" id="2.1.1.228" evidence="5 15"/>
<dbReference type="OrthoDB" id="9807416at2"/>
<evidence type="ECO:0000256" key="10">
    <source>
        <dbReference type="ARBA" id="ARBA00022691"/>
    </source>
</evidence>
<keyword evidence="9 15" id="KW-0808">Transferase</keyword>
<keyword evidence="11 15" id="KW-0819">tRNA processing</keyword>
<comment type="subunit">
    <text evidence="4 15 17">Homodimer.</text>
</comment>
<dbReference type="PANTHER" id="PTHR46417">
    <property type="entry name" value="TRNA (GUANINE-N(1)-)-METHYLTRANSFERASE"/>
    <property type="match status" value="1"/>
</dbReference>
<sequence length="243" mass="27319">MRIDIISLFPEFIEAFYHHSIIKRAREAGILDLDVTNPRSFTYDKHHMVDDTPYGGGRGMLMKAEPLFRAVEAVRRSVDKRRIILMGPSGSTFDQAKARELAAYDQLILLCGHYEGVDHRVEDYLADETISVGDFVLTGGEIPAMAVTDAVARMLPGVLTAGSAAEDSFYTSLLEYPQYTKPALFRGYRVPEVLCNGDHAKINAWRHRQSVQRTLAKRPDLLENCALSSSDKELLAQLKREME</sequence>
<evidence type="ECO:0000256" key="4">
    <source>
        <dbReference type="ARBA" id="ARBA00011738"/>
    </source>
</evidence>
<dbReference type="GO" id="GO:0002939">
    <property type="term" value="P:tRNA N1-guanine methylation"/>
    <property type="evidence" value="ECO:0007669"/>
    <property type="project" value="TreeGrafter"/>
</dbReference>
<keyword evidence="7 15" id="KW-0963">Cytoplasm</keyword>
<evidence type="ECO:0000256" key="13">
    <source>
        <dbReference type="ARBA" id="ARBA00033392"/>
    </source>
</evidence>
<keyword evidence="8 15" id="KW-0489">Methyltransferase</keyword>
<dbReference type="FunFam" id="1.10.1270.20:FF:000001">
    <property type="entry name" value="tRNA (guanine-N(1)-)-methyltransferase"/>
    <property type="match status" value="1"/>
</dbReference>
<evidence type="ECO:0000256" key="17">
    <source>
        <dbReference type="RuleBase" id="RU003464"/>
    </source>
</evidence>
<dbReference type="SUPFAM" id="SSF75217">
    <property type="entry name" value="alpha/beta knot"/>
    <property type="match status" value="1"/>
</dbReference>
<protein>
    <recommendedName>
        <fullName evidence="6 15">tRNA (guanine-N(1)-)-methyltransferase</fullName>
        <ecNumber evidence="5 15">2.1.1.228</ecNumber>
    </recommendedName>
    <alternativeName>
        <fullName evidence="12 15">M1G-methyltransferase</fullName>
    </alternativeName>
    <alternativeName>
        <fullName evidence="13 15">tRNA [GM37] methyltransferase</fullName>
    </alternativeName>
</protein>
<proteinExistence type="inferred from homology"/>
<dbReference type="PIRSF" id="PIRSF000386">
    <property type="entry name" value="tRNA_mtase"/>
    <property type="match status" value="1"/>
</dbReference>
<comment type="similarity">
    <text evidence="3 15 17">Belongs to the RNA methyltransferase TrmD family.</text>
</comment>
<evidence type="ECO:0000259" key="18">
    <source>
        <dbReference type="Pfam" id="PF01746"/>
    </source>
</evidence>
<comment type="subcellular location">
    <subcellularLocation>
        <location evidence="2 15 17">Cytoplasm</location>
    </subcellularLocation>
</comment>
<dbReference type="RefSeq" id="WP_091647307.1">
    <property type="nucleotide sequence ID" value="NZ_FNHQ01000001.1"/>
</dbReference>
<keyword evidence="20" id="KW-1185">Reference proteome</keyword>
<accession>A0A1G9Q8N7</accession>
<dbReference type="NCBIfam" id="NF000648">
    <property type="entry name" value="PRK00026.1"/>
    <property type="match status" value="1"/>
</dbReference>
<dbReference type="InterPro" id="IPR002649">
    <property type="entry name" value="tRNA_m1G_MeTrfase_TrmD"/>
</dbReference>
<dbReference type="Gene3D" id="1.10.1270.20">
    <property type="entry name" value="tRNA(m1g37)methyltransferase, domain 2"/>
    <property type="match status" value="1"/>
</dbReference>
<dbReference type="EMBL" id="FNHQ01000001">
    <property type="protein sequence ID" value="SDM07452.1"/>
    <property type="molecule type" value="Genomic_DNA"/>
</dbReference>
<dbReference type="GO" id="GO:0005829">
    <property type="term" value="C:cytosol"/>
    <property type="evidence" value="ECO:0007669"/>
    <property type="project" value="TreeGrafter"/>
</dbReference>
<evidence type="ECO:0000256" key="9">
    <source>
        <dbReference type="ARBA" id="ARBA00022679"/>
    </source>
</evidence>
<evidence type="ECO:0000313" key="19">
    <source>
        <dbReference type="EMBL" id="SDM07452.1"/>
    </source>
</evidence>
<dbReference type="InterPro" id="IPR029028">
    <property type="entry name" value="Alpha/beta_knot_MTases"/>
</dbReference>
<evidence type="ECO:0000256" key="15">
    <source>
        <dbReference type="HAMAP-Rule" id="MF_00605"/>
    </source>
</evidence>
<evidence type="ECO:0000256" key="3">
    <source>
        <dbReference type="ARBA" id="ARBA00007630"/>
    </source>
</evidence>
<feature type="binding site" evidence="15 16">
    <location>
        <begin position="132"/>
        <end position="137"/>
    </location>
    <ligand>
        <name>S-adenosyl-L-methionine</name>
        <dbReference type="ChEBI" id="CHEBI:59789"/>
    </ligand>
</feature>
<gene>
    <name evidence="15" type="primary">trmD</name>
    <name evidence="19" type="ORF">SAMN05660299_00150</name>
</gene>
<feature type="binding site" evidence="15 16">
    <location>
        <position position="112"/>
    </location>
    <ligand>
        <name>S-adenosyl-L-methionine</name>
        <dbReference type="ChEBI" id="CHEBI:59789"/>
    </ligand>
</feature>
<dbReference type="STRING" id="349095.SAMN05660299_00150"/>
<comment type="catalytic activity">
    <reaction evidence="14 15 17">
        <text>guanosine(37) in tRNA + S-adenosyl-L-methionine = N(1)-methylguanosine(37) in tRNA + S-adenosyl-L-homocysteine + H(+)</text>
        <dbReference type="Rhea" id="RHEA:36899"/>
        <dbReference type="Rhea" id="RHEA-COMP:10145"/>
        <dbReference type="Rhea" id="RHEA-COMP:10147"/>
        <dbReference type="ChEBI" id="CHEBI:15378"/>
        <dbReference type="ChEBI" id="CHEBI:57856"/>
        <dbReference type="ChEBI" id="CHEBI:59789"/>
        <dbReference type="ChEBI" id="CHEBI:73542"/>
        <dbReference type="ChEBI" id="CHEBI:74269"/>
        <dbReference type="EC" id="2.1.1.228"/>
    </reaction>
</comment>
<evidence type="ECO:0000256" key="7">
    <source>
        <dbReference type="ARBA" id="ARBA00022490"/>
    </source>
</evidence>
<dbReference type="NCBIfam" id="TIGR00088">
    <property type="entry name" value="trmD"/>
    <property type="match status" value="1"/>
</dbReference>
<keyword evidence="10 15" id="KW-0949">S-adenosyl-L-methionine</keyword>
<evidence type="ECO:0000256" key="12">
    <source>
        <dbReference type="ARBA" id="ARBA00029736"/>
    </source>
</evidence>
<evidence type="ECO:0000256" key="14">
    <source>
        <dbReference type="ARBA" id="ARBA00047783"/>
    </source>
</evidence>
<evidence type="ECO:0000256" key="16">
    <source>
        <dbReference type="PIRSR" id="PIRSR000386-1"/>
    </source>
</evidence>
<dbReference type="FunFam" id="3.40.1280.10:FF:000001">
    <property type="entry name" value="tRNA (guanine-N(1)-)-methyltransferase"/>
    <property type="match status" value="1"/>
</dbReference>
<dbReference type="InterPro" id="IPR023148">
    <property type="entry name" value="tRNA_m1G_MeTrfase_C_sf"/>
</dbReference>
<dbReference type="AlphaFoldDB" id="A0A1G9Q8N7"/>
<evidence type="ECO:0000256" key="2">
    <source>
        <dbReference type="ARBA" id="ARBA00004496"/>
    </source>
</evidence>
<name>A0A1G9Q8N7_9FIRM</name>
<evidence type="ECO:0000256" key="5">
    <source>
        <dbReference type="ARBA" id="ARBA00012807"/>
    </source>
</evidence>
<feature type="domain" description="tRNA methyltransferase TRMD/TRM10-type" evidence="18">
    <location>
        <begin position="1"/>
        <end position="223"/>
    </location>
</feature>
<evidence type="ECO:0000256" key="1">
    <source>
        <dbReference type="ARBA" id="ARBA00002634"/>
    </source>
</evidence>
<evidence type="ECO:0000256" key="11">
    <source>
        <dbReference type="ARBA" id="ARBA00022694"/>
    </source>
</evidence>
<dbReference type="PANTHER" id="PTHR46417:SF1">
    <property type="entry name" value="TRNA (GUANINE-N(1)-)-METHYLTRANSFERASE"/>
    <property type="match status" value="1"/>
</dbReference>
<evidence type="ECO:0000313" key="20">
    <source>
        <dbReference type="Proteomes" id="UP000199309"/>
    </source>
</evidence>
<dbReference type="HAMAP" id="MF_00605">
    <property type="entry name" value="TrmD"/>
    <property type="match status" value="1"/>
</dbReference>
<organism evidence="19 20">
    <name type="scientific">Megasphaera paucivorans</name>
    <dbReference type="NCBI Taxonomy" id="349095"/>
    <lineage>
        <taxon>Bacteria</taxon>
        <taxon>Bacillati</taxon>
        <taxon>Bacillota</taxon>
        <taxon>Negativicutes</taxon>
        <taxon>Veillonellales</taxon>
        <taxon>Veillonellaceae</taxon>
        <taxon>Megasphaera</taxon>
    </lineage>
</organism>
<evidence type="ECO:0000256" key="6">
    <source>
        <dbReference type="ARBA" id="ARBA00014679"/>
    </source>
</evidence>
<dbReference type="InterPro" id="IPR016009">
    <property type="entry name" value="tRNA_MeTrfase_TRMD/TRM10"/>
</dbReference>
<dbReference type="GO" id="GO:0052906">
    <property type="term" value="F:tRNA (guanine(37)-N1)-methyltransferase activity"/>
    <property type="evidence" value="ECO:0007669"/>
    <property type="project" value="UniProtKB-UniRule"/>
</dbReference>
<dbReference type="Proteomes" id="UP000199309">
    <property type="component" value="Unassembled WGS sequence"/>
</dbReference>
<comment type="function">
    <text evidence="1 15 17">Specifically methylates guanosine-37 in various tRNAs.</text>
</comment>
<dbReference type="Gene3D" id="3.40.1280.10">
    <property type="match status" value="1"/>
</dbReference>
<reference evidence="19 20" key="1">
    <citation type="submission" date="2016-10" db="EMBL/GenBank/DDBJ databases">
        <authorList>
            <person name="de Groot N.N."/>
        </authorList>
    </citation>
    <scope>NUCLEOTIDE SEQUENCE [LARGE SCALE GENOMIC DNA]</scope>
    <source>
        <strain evidence="19 20">DSM 16981</strain>
    </source>
</reference>
<dbReference type="InterPro" id="IPR029026">
    <property type="entry name" value="tRNA_m1G_MTases_N"/>
</dbReference>
<evidence type="ECO:0000256" key="8">
    <source>
        <dbReference type="ARBA" id="ARBA00022603"/>
    </source>
</evidence>